<feature type="region of interest" description="Disordered" evidence="1">
    <location>
        <begin position="204"/>
        <end position="252"/>
    </location>
</feature>
<proteinExistence type="predicted"/>
<keyword evidence="3" id="KW-1185">Reference proteome</keyword>
<evidence type="ECO:0008006" key="4">
    <source>
        <dbReference type="Google" id="ProtNLM"/>
    </source>
</evidence>
<sequence>MIGNGDDDAPTGPDAPGEGSATSGAAPGIPARTAEMPEQGPRPGNGPDETRDGTGGRVCRYCGKALPVSSGRGNKSPYCQDGTTHGPKNLTCKQAWLTVENYRSLPGHDEQALDDASVAALGEHIDRALNPVDALREALAAIRGDLDGAVIEALRDRDDAVQRARDADGRANAADQRATEAEQAAADADDAAAAAGRRAGAAEGARDAALSERDKAVTAKNRAEARLEDARDREERADRRAREAAERAASAEAQVATLTAERDSFADQVAQLRVDLDDERERAAQSAREAQQKNDDLQQRLDAEREQHTTALDQVRTEAQAKIDEARSAAETDVAAARDELSRATSDYTTQLGELRQRLGAAEQQVTSLTDRADAAEAAGQHAAEQLQHWRRELAEALADPADDGPQLAARITRLLNQDTDSGTTS</sequence>
<organism evidence="2 3">
    <name type="scientific">Saccharopolyspora taberi</name>
    <dbReference type="NCBI Taxonomy" id="60895"/>
    <lineage>
        <taxon>Bacteria</taxon>
        <taxon>Bacillati</taxon>
        <taxon>Actinomycetota</taxon>
        <taxon>Actinomycetes</taxon>
        <taxon>Pseudonocardiales</taxon>
        <taxon>Pseudonocardiaceae</taxon>
        <taxon>Saccharopolyspora</taxon>
    </lineage>
</organism>
<accession>A0ABN3V923</accession>
<dbReference type="Proteomes" id="UP001500979">
    <property type="component" value="Unassembled WGS sequence"/>
</dbReference>
<feature type="compositionally biased region" description="Basic and acidic residues" evidence="1">
    <location>
        <begin position="204"/>
        <end position="246"/>
    </location>
</feature>
<feature type="region of interest" description="Disordered" evidence="1">
    <location>
        <begin position="1"/>
        <end position="56"/>
    </location>
</feature>
<dbReference type="EMBL" id="BAAAUX010000009">
    <property type="protein sequence ID" value="GAA2783098.1"/>
    <property type="molecule type" value="Genomic_DNA"/>
</dbReference>
<dbReference type="RefSeq" id="WP_344678865.1">
    <property type="nucleotide sequence ID" value="NZ_BAAAUX010000009.1"/>
</dbReference>
<evidence type="ECO:0000313" key="3">
    <source>
        <dbReference type="Proteomes" id="UP001500979"/>
    </source>
</evidence>
<feature type="region of interest" description="Disordered" evidence="1">
    <location>
        <begin position="277"/>
        <end position="298"/>
    </location>
</feature>
<comment type="caution">
    <text evidence="2">The sequence shown here is derived from an EMBL/GenBank/DDBJ whole genome shotgun (WGS) entry which is preliminary data.</text>
</comment>
<name>A0ABN3V923_9PSEU</name>
<gene>
    <name evidence="2" type="ORF">GCM10010470_16340</name>
</gene>
<evidence type="ECO:0000313" key="2">
    <source>
        <dbReference type="EMBL" id="GAA2783098.1"/>
    </source>
</evidence>
<protein>
    <recommendedName>
        <fullName evidence="4">Chromosome segregation ATPase</fullName>
    </recommendedName>
</protein>
<evidence type="ECO:0000256" key="1">
    <source>
        <dbReference type="SAM" id="MobiDB-lite"/>
    </source>
</evidence>
<reference evidence="2 3" key="1">
    <citation type="journal article" date="2019" name="Int. J. Syst. Evol. Microbiol.">
        <title>The Global Catalogue of Microorganisms (GCM) 10K type strain sequencing project: providing services to taxonomists for standard genome sequencing and annotation.</title>
        <authorList>
            <consortium name="The Broad Institute Genomics Platform"/>
            <consortium name="The Broad Institute Genome Sequencing Center for Infectious Disease"/>
            <person name="Wu L."/>
            <person name="Ma J."/>
        </authorList>
    </citation>
    <scope>NUCLEOTIDE SEQUENCE [LARGE SCALE GENOMIC DNA]</scope>
    <source>
        <strain evidence="2 3">JCM 9383</strain>
    </source>
</reference>